<evidence type="ECO:0000256" key="1">
    <source>
        <dbReference type="SAM" id="SignalP"/>
    </source>
</evidence>
<keyword evidence="3" id="KW-1185">Reference proteome</keyword>
<gene>
    <name evidence="2" type="ORF">J2I48_09755</name>
</gene>
<dbReference type="PROSITE" id="PS51257">
    <property type="entry name" value="PROKAR_LIPOPROTEIN"/>
    <property type="match status" value="1"/>
</dbReference>
<evidence type="ECO:0000313" key="3">
    <source>
        <dbReference type="Proteomes" id="UP000664795"/>
    </source>
</evidence>
<dbReference type="RefSeq" id="WP_207335245.1">
    <property type="nucleotide sequence ID" value="NZ_JAFMYU010000006.1"/>
</dbReference>
<sequence>MLRLSSLLPCLVLVLLFSCQQNDVTVADPGTDYAPLEAGRFIIYDVTEQRYSLTAPPATSTYQLKETVGSPYADVTGQPAFRLQRYRRANAQASWQVDSLYTARNSAQAAIRTENGADFVKLVFPLAERTEWNGNAYNQFQKDVYSLRQVRKPYTVGAQTFAETATVVQHSDSNLVTQDKRVEVYAKQIGMVYREVVQLQFCSSGGCVGKGQIDFGVRRYVRVSSYGKE</sequence>
<evidence type="ECO:0000313" key="2">
    <source>
        <dbReference type="EMBL" id="MBO0931279.1"/>
    </source>
</evidence>
<name>A0A939G3B1_9BACT</name>
<dbReference type="Proteomes" id="UP000664795">
    <property type="component" value="Unassembled WGS sequence"/>
</dbReference>
<feature type="chain" id="PRO_5037589167" description="Lipoprotein" evidence="1">
    <location>
        <begin position="22"/>
        <end position="229"/>
    </location>
</feature>
<evidence type="ECO:0008006" key="4">
    <source>
        <dbReference type="Google" id="ProtNLM"/>
    </source>
</evidence>
<accession>A0A939G3B1</accession>
<comment type="caution">
    <text evidence="2">The sequence shown here is derived from an EMBL/GenBank/DDBJ whole genome shotgun (WGS) entry which is preliminary data.</text>
</comment>
<protein>
    <recommendedName>
        <fullName evidence="4">Lipoprotein</fullName>
    </recommendedName>
</protein>
<proteinExistence type="predicted"/>
<dbReference type="EMBL" id="JAFMYU010000006">
    <property type="protein sequence ID" value="MBO0931279.1"/>
    <property type="molecule type" value="Genomic_DNA"/>
</dbReference>
<organism evidence="2 3">
    <name type="scientific">Fibrella aquatilis</name>
    <dbReference type="NCBI Taxonomy" id="2817059"/>
    <lineage>
        <taxon>Bacteria</taxon>
        <taxon>Pseudomonadati</taxon>
        <taxon>Bacteroidota</taxon>
        <taxon>Cytophagia</taxon>
        <taxon>Cytophagales</taxon>
        <taxon>Spirosomataceae</taxon>
        <taxon>Fibrella</taxon>
    </lineage>
</organism>
<keyword evidence="1" id="KW-0732">Signal</keyword>
<feature type="signal peptide" evidence="1">
    <location>
        <begin position="1"/>
        <end position="21"/>
    </location>
</feature>
<dbReference type="AlphaFoldDB" id="A0A939G3B1"/>
<reference evidence="2 3" key="1">
    <citation type="submission" date="2021-03" db="EMBL/GenBank/DDBJ databases">
        <title>Fibrella sp. HMF5036 genome sequencing and assembly.</title>
        <authorList>
            <person name="Kang H."/>
            <person name="Kim H."/>
            <person name="Bae S."/>
            <person name="Joh K."/>
        </authorList>
    </citation>
    <scope>NUCLEOTIDE SEQUENCE [LARGE SCALE GENOMIC DNA]</scope>
    <source>
        <strain evidence="2 3">HMF5036</strain>
    </source>
</reference>